<dbReference type="RefSeq" id="WP_135480222.1">
    <property type="nucleotide sequence ID" value="NZ_SRMF01000001.1"/>
</dbReference>
<keyword evidence="3" id="KW-1185">Reference proteome</keyword>
<dbReference type="AlphaFoldDB" id="A0A4Z0WGS9"/>
<evidence type="ECO:0000256" key="1">
    <source>
        <dbReference type="SAM" id="MobiDB-lite"/>
    </source>
</evidence>
<dbReference type="Proteomes" id="UP000297475">
    <property type="component" value="Unassembled WGS sequence"/>
</dbReference>
<evidence type="ECO:0000313" key="3">
    <source>
        <dbReference type="Proteomes" id="UP000297475"/>
    </source>
</evidence>
<protein>
    <submittedName>
        <fullName evidence="2">LPS-assembly protein LptD</fullName>
    </submittedName>
</protein>
<dbReference type="GO" id="GO:0009279">
    <property type="term" value="C:cell outer membrane"/>
    <property type="evidence" value="ECO:0007669"/>
    <property type="project" value="TreeGrafter"/>
</dbReference>
<feature type="region of interest" description="Disordered" evidence="1">
    <location>
        <begin position="1"/>
        <end position="25"/>
    </location>
</feature>
<comment type="caution">
    <text evidence="2">The sequence shown here is derived from an EMBL/GenBank/DDBJ whole genome shotgun (WGS) entry which is preliminary data.</text>
</comment>
<organism evidence="2 3">
    <name type="scientific">Natronospirillum operosum</name>
    <dbReference type="NCBI Taxonomy" id="2759953"/>
    <lineage>
        <taxon>Bacteria</taxon>
        <taxon>Pseudomonadati</taxon>
        <taxon>Pseudomonadota</taxon>
        <taxon>Gammaproteobacteria</taxon>
        <taxon>Oceanospirillales</taxon>
        <taxon>Natronospirillaceae</taxon>
        <taxon>Natronospirillum</taxon>
    </lineage>
</organism>
<dbReference type="InterPro" id="IPR050218">
    <property type="entry name" value="LptD"/>
</dbReference>
<dbReference type="PANTHER" id="PTHR30189">
    <property type="entry name" value="LPS-ASSEMBLY PROTEIN"/>
    <property type="match status" value="1"/>
</dbReference>
<reference evidence="2 3" key="1">
    <citation type="submission" date="2019-04" db="EMBL/GenBank/DDBJ databases">
        <title>Natronospirillum operosus gen. nov., sp. nov., a haloalkaliphilic satellite isolated from decaying biomass of laboratory culture of cyanobacterium Geitlerinema sp. and proposal of Natronospirillaceae fam. nov. and Saccharospirillaceae fam. nov.</title>
        <authorList>
            <person name="Kevbrin V."/>
            <person name="Boltyanskaya Y."/>
            <person name="Koziaeva V."/>
            <person name="Grouzdev D.S."/>
            <person name="Park M."/>
            <person name="Cho J."/>
        </authorList>
    </citation>
    <scope>NUCLEOTIDE SEQUENCE [LARGE SCALE GENOMIC DNA]</scope>
    <source>
        <strain evidence="2 3">G-116</strain>
    </source>
</reference>
<sequence length="817" mass="94678">MAATIDGGSEAALKQQGKRKGNPQRWQKPLQLLGMGLSLSVLLGMPSALRADTQTQPTGGYLDWVFYDDLPAFERNRISQQCPGSFIDPWTDTELPADEISIEGERQRGQLGQQVRLDGEVRITQAVLRLYSDTATYDLESGQIGLPEGGLIRQPDLAIQTAQATAETETDRFSLYDARYVLHMANLHGAAEQITREDNIYQLERAWMTRCAPNGFGWSVHARTLRVNTDTDIATGTHARLHVGPVPVAYTPYLRLNLNQQRSSGFLGPSATYYSGYNQLRISTPFYWDIAPNFDNTTTVDWMIGGDPEDNAPQHAHIWQEWRYLNRFLEGELLYGVYPDWDRSERTDAPEWGYDLSLASRDTALEWTLDYRDAGDDRYFPEYLGENYETNVINRLTLGYEAPTQTRLDLNLEQQNVFGEPADQNRVRDDLEYVEQPGLHIRQPWSLPADWQLQGLADWERRYKEQPDYLNLQATEKDPLEAYRLRNRLVLSRTDNWQNWTLNQRYTADHTWYTLPDFQTDTLDEHPREGYNRLLWDTRHRLSYRWDWTERQTLTPFAQYEYRPLDERQVELPLMNSSVDRLRDRNRITLGSRYRFTESNWRYTTDLEQWFNLSKELLGDSQIRTDDWTNPQAGNITWRHTFEAGRAHEFGALFVWKPDRSDDLSFYGEDYAFDRIRLEYTYAPGRGGLFISSDWNLDNDGEDDPVHEIQTAAVVPVTGTLGAYGYLNWQREEEADALDLSETIVGFEYDGCCWHVQLAGQRFVNDDPNRSSGSVWFDTIQLNLTLKGLGSVGGRNSIIRRMSERIPDFSNQLFDTR</sequence>
<dbReference type="OrthoDB" id="9760225at2"/>
<dbReference type="PANTHER" id="PTHR30189:SF1">
    <property type="entry name" value="LPS-ASSEMBLY PROTEIN LPTD"/>
    <property type="match status" value="1"/>
</dbReference>
<dbReference type="EMBL" id="SRMF01000001">
    <property type="protein sequence ID" value="TGG94956.1"/>
    <property type="molecule type" value="Genomic_DNA"/>
</dbReference>
<accession>A0A4Z0WGS9</accession>
<name>A0A4Z0WGS9_9GAMM</name>
<evidence type="ECO:0000313" key="2">
    <source>
        <dbReference type="EMBL" id="TGG94956.1"/>
    </source>
</evidence>
<gene>
    <name evidence="2" type="ORF">E4656_00555</name>
</gene>
<proteinExistence type="predicted"/>
<dbReference type="GO" id="GO:1990351">
    <property type="term" value="C:transporter complex"/>
    <property type="evidence" value="ECO:0007669"/>
    <property type="project" value="TreeGrafter"/>
</dbReference>